<dbReference type="AlphaFoldDB" id="A0A7H8N4Y8"/>
<evidence type="ECO:0000313" key="4">
    <source>
        <dbReference type="Proteomes" id="UP000509303"/>
    </source>
</evidence>
<organism evidence="3 4">
    <name type="scientific">Streptomyces buecherae</name>
    <dbReference type="NCBI Taxonomy" id="2763006"/>
    <lineage>
        <taxon>Bacteria</taxon>
        <taxon>Bacillati</taxon>
        <taxon>Actinomycetota</taxon>
        <taxon>Actinomycetes</taxon>
        <taxon>Kitasatosporales</taxon>
        <taxon>Streptomycetaceae</taxon>
        <taxon>Streptomyces</taxon>
    </lineage>
</organism>
<accession>A0A7H8N4Y8</accession>
<evidence type="ECO:0000256" key="1">
    <source>
        <dbReference type="SAM" id="MobiDB-lite"/>
    </source>
</evidence>
<dbReference type="InterPro" id="IPR025349">
    <property type="entry name" value="DUF4253"/>
</dbReference>
<feature type="domain" description="DUF4253" evidence="2">
    <location>
        <begin position="231"/>
        <end position="340"/>
    </location>
</feature>
<keyword evidence="4" id="KW-1185">Reference proteome</keyword>
<dbReference type="EMBL" id="CP054929">
    <property type="protein sequence ID" value="QKW49555.1"/>
    <property type="molecule type" value="Genomic_DNA"/>
</dbReference>
<gene>
    <name evidence="3" type="ORF">HUT08_08280</name>
</gene>
<sequence>MTTHATPSNPLHILAADPTGRSLGLDFDLPPGTLHRLTLDGLWHEPLLWRATEPATEDSWGRLLPALKAAGLRPVLLGGERESDGDQPWNEELGPDLVTDPDDFEAGALLAEWWADNTAPVEDEDEEDVAVTDQRGAAVVDGGVELADGLEPGPEEELADGAAEGSWRAGRAPGQPAREGSADLDDAVALAPYGTAWPGLAPACPAVVDPDERAAEVAAALVEYDILTAPRIALVPAERSADVLAAIGWLGPLNYDEDAAPFSAVLRSWEDRFGIRVVALEFDVLHVSVPHPPRTLEEALPIAAEHFAFCPDNIWQDSETLERYAREHLVGKHNWSFWWD</sequence>
<evidence type="ECO:0000313" key="3">
    <source>
        <dbReference type="EMBL" id="QKW49555.1"/>
    </source>
</evidence>
<feature type="region of interest" description="Disordered" evidence="1">
    <location>
        <begin position="148"/>
        <end position="180"/>
    </location>
</feature>
<evidence type="ECO:0000259" key="2">
    <source>
        <dbReference type="Pfam" id="PF14062"/>
    </source>
</evidence>
<reference evidence="3 4" key="1">
    <citation type="submission" date="2020-06" db="EMBL/GenBank/DDBJ databases">
        <title>Genome mining for natural products.</title>
        <authorList>
            <person name="Zhang B."/>
            <person name="Shi J."/>
            <person name="Ge H."/>
        </authorList>
    </citation>
    <scope>NUCLEOTIDE SEQUENCE [LARGE SCALE GENOMIC DNA]</scope>
    <source>
        <strain evidence="3 4">NA00687</strain>
    </source>
</reference>
<dbReference type="Pfam" id="PF14062">
    <property type="entry name" value="DUF4253"/>
    <property type="match status" value="1"/>
</dbReference>
<dbReference type="Proteomes" id="UP000509303">
    <property type="component" value="Chromosome"/>
</dbReference>
<dbReference type="RefSeq" id="WP_176161289.1">
    <property type="nucleotide sequence ID" value="NZ_CP054929.1"/>
</dbReference>
<name>A0A7H8N4Y8_9ACTN</name>
<protein>
    <submittedName>
        <fullName evidence="3">DUF4253 domain-containing protein</fullName>
    </submittedName>
</protein>
<proteinExistence type="predicted"/>